<feature type="coiled-coil region" evidence="1">
    <location>
        <begin position="22"/>
        <end position="49"/>
    </location>
</feature>
<dbReference type="AlphaFoldDB" id="A0A1B7TBD7"/>
<dbReference type="EMBL" id="LXPE01000028">
    <property type="protein sequence ID" value="OBA25995.1"/>
    <property type="molecule type" value="Genomic_DNA"/>
</dbReference>
<sequence length="225" mass="26053">MDFENLSLSSNDSDVEENIDFLNNKEQKLNNLLLAKKTLEDTILKLSKEKEERDLLVSQIDDNTINNFINILQDSLSLDIITDSFIKESIQLDNKNFELVLFDCDFLLEDVVSAAVNLETIQLERWEDINILFLKLQSYYHLRSSIFTQFQKKEQNINLILDLVYGSIKDENGNTILQWDILVADGGLLVQNKLTTPIIERQSLLKQIICKKGIYEGIPSFIQQY</sequence>
<reference evidence="3" key="1">
    <citation type="journal article" date="2016" name="Proc. Natl. Acad. Sci. U.S.A.">
        <title>Comparative genomics of biotechnologically important yeasts.</title>
        <authorList>
            <person name="Riley R."/>
            <person name="Haridas S."/>
            <person name="Wolfe K.H."/>
            <person name="Lopes M.R."/>
            <person name="Hittinger C.T."/>
            <person name="Goeker M."/>
            <person name="Salamov A.A."/>
            <person name="Wisecaver J.H."/>
            <person name="Long T.M."/>
            <person name="Calvey C.H."/>
            <person name="Aerts A.L."/>
            <person name="Barry K.W."/>
            <person name="Choi C."/>
            <person name="Clum A."/>
            <person name="Coughlan A.Y."/>
            <person name="Deshpande S."/>
            <person name="Douglass A.P."/>
            <person name="Hanson S.J."/>
            <person name="Klenk H.-P."/>
            <person name="LaButti K.M."/>
            <person name="Lapidus A."/>
            <person name="Lindquist E.A."/>
            <person name="Lipzen A.M."/>
            <person name="Meier-Kolthoff J.P."/>
            <person name="Ohm R.A."/>
            <person name="Otillar R.P."/>
            <person name="Pangilinan J.L."/>
            <person name="Peng Y."/>
            <person name="Rokas A."/>
            <person name="Rosa C.A."/>
            <person name="Scheuner C."/>
            <person name="Sibirny A.A."/>
            <person name="Slot J.C."/>
            <person name="Stielow J.B."/>
            <person name="Sun H."/>
            <person name="Kurtzman C.P."/>
            <person name="Blackwell M."/>
            <person name="Grigoriev I.V."/>
            <person name="Jeffries T.W."/>
        </authorList>
    </citation>
    <scope>NUCLEOTIDE SEQUENCE [LARGE SCALE GENOMIC DNA]</scope>
    <source>
        <strain evidence="3">NRRL Y-1626</strain>
    </source>
</reference>
<dbReference type="Proteomes" id="UP000092321">
    <property type="component" value="Unassembled WGS sequence"/>
</dbReference>
<keyword evidence="3" id="KW-1185">Reference proteome</keyword>
<keyword evidence="1" id="KW-0175">Coiled coil</keyword>
<dbReference type="OrthoDB" id="3972308at2759"/>
<evidence type="ECO:0000313" key="2">
    <source>
        <dbReference type="EMBL" id="OBA25995.1"/>
    </source>
</evidence>
<proteinExistence type="predicted"/>
<organism evidence="2 3">
    <name type="scientific">Hanseniaspora valbyensis NRRL Y-1626</name>
    <dbReference type="NCBI Taxonomy" id="766949"/>
    <lineage>
        <taxon>Eukaryota</taxon>
        <taxon>Fungi</taxon>
        <taxon>Dikarya</taxon>
        <taxon>Ascomycota</taxon>
        <taxon>Saccharomycotina</taxon>
        <taxon>Saccharomycetes</taxon>
        <taxon>Saccharomycodales</taxon>
        <taxon>Saccharomycodaceae</taxon>
        <taxon>Hanseniaspora</taxon>
    </lineage>
</organism>
<accession>A0A1B7TBD7</accession>
<evidence type="ECO:0000256" key="1">
    <source>
        <dbReference type="SAM" id="Coils"/>
    </source>
</evidence>
<protein>
    <submittedName>
        <fullName evidence="2">Uncharacterized protein</fullName>
    </submittedName>
</protein>
<comment type="caution">
    <text evidence="2">The sequence shown here is derived from an EMBL/GenBank/DDBJ whole genome shotgun (WGS) entry which is preliminary data.</text>
</comment>
<name>A0A1B7TBD7_9ASCO</name>
<gene>
    <name evidence="2" type="ORF">HANVADRAFT_49539</name>
</gene>
<evidence type="ECO:0000313" key="3">
    <source>
        <dbReference type="Proteomes" id="UP000092321"/>
    </source>
</evidence>